<keyword evidence="3" id="KW-1185">Reference proteome</keyword>
<feature type="region of interest" description="Disordered" evidence="1">
    <location>
        <begin position="126"/>
        <end position="145"/>
    </location>
</feature>
<feature type="compositionally biased region" description="Polar residues" evidence="1">
    <location>
        <begin position="175"/>
        <end position="185"/>
    </location>
</feature>
<dbReference type="AlphaFoldDB" id="A0AAE0P9N7"/>
<reference evidence="2" key="2">
    <citation type="submission" date="2023-07" db="EMBL/GenBank/DDBJ databases">
        <authorList>
            <consortium name="Lawrence Berkeley National Laboratory"/>
            <person name="Haridas S."/>
            <person name="Hensen N."/>
            <person name="Bonometti L."/>
            <person name="Westerberg I."/>
            <person name="Brannstrom I.O."/>
            <person name="Guillou S."/>
            <person name="Cros-Aarteil S."/>
            <person name="Calhoun S."/>
            <person name="Kuo A."/>
            <person name="Mondo S."/>
            <person name="Pangilinan J."/>
            <person name="Riley R."/>
            <person name="LaButti K."/>
            <person name="Andreopoulos B."/>
            <person name="Lipzen A."/>
            <person name="Chen C."/>
            <person name="Yanf M."/>
            <person name="Daum C."/>
            <person name="Ng V."/>
            <person name="Clum A."/>
            <person name="Steindorff A."/>
            <person name="Ohm R."/>
            <person name="Martin F."/>
            <person name="Silar P."/>
            <person name="Natvig D."/>
            <person name="Lalanne C."/>
            <person name="Gautier V."/>
            <person name="Ament-velasquez S.L."/>
            <person name="Kruys A."/>
            <person name="Hutchinson M.I."/>
            <person name="Powell A.J."/>
            <person name="Barry K."/>
            <person name="Miller A.N."/>
            <person name="Grigoriev I.V."/>
            <person name="Debuchy R."/>
            <person name="Gladieux P."/>
            <person name="Thoren M.H."/>
            <person name="Johannesson H."/>
        </authorList>
    </citation>
    <scope>NUCLEOTIDE SEQUENCE</scope>
    <source>
        <strain evidence="2">FGSC 1904</strain>
    </source>
</reference>
<feature type="region of interest" description="Disordered" evidence="1">
    <location>
        <begin position="162"/>
        <end position="185"/>
    </location>
</feature>
<feature type="compositionally biased region" description="Basic and acidic residues" evidence="1">
    <location>
        <begin position="135"/>
        <end position="144"/>
    </location>
</feature>
<organism evidence="2 3">
    <name type="scientific">Sordaria brevicollis</name>
    <dbReference type="NCBI Taxonomy" id="83679"/>
    <lineage>
        <taxon>Eukaryota</taxon>
        <taxon>Fungi</taxon>
        <taxon>Dikarya</taxon>
        <taxon>Ascomycota</taxon>
        <taxon>Pezizomycotina</taxon>
        <taxon>Sordariomycetes</taxon>
        <taxon>Sordariomycetidae</taxon>
        <taxon>Sordariales</taxon>
        <taxon>Sordariaceae</taxon>
        <taxon>Sordaria</taxon>
    </lineage>
</organism>
<dbReference type="EMBL" id="JAUTDP010000010">
    <property type="protein sequence ID" value="KAK3395937.1"/>
    <property type="molecule type" value="Genomic_DNA"/>
</dbReference>
<protein>
    <submittedName>
        <fullName evidence="2">Uncharacterized protein</fullName>
    </submittedName>
</protein>
<reference evidence="2" key="1">
    <citation type="journal article" date="2023" name="Mol. Phylogenet. Evol.">
        <title>Genome-scale phylogeny and comparative genomics of the fungal order Sordariales.</title>
        <authorList>
            <person name="Hensen N."/>
            <person name="Bonometti L."/>
            <person name="Westerberg I."/>
            <person name="Brannstrom I.O."/>
            <person name="Guillou S."/>
            <person name="Cros-Aarteil S."/>
            <person name="Calhoun S."/>
            <person name="Haridas S."/>
            <person name="Kuo A."/>
            <person name="Mondo S."/>
            <person name="Pangilinan J."/>
            <person name="Riley R."/>
            <person name="LaButti K."/>
            <person name="Andreopoulos B."/>
            <person name="Lipzen A."/>
            <person name="Chen C."/>
            <person name="Yan M."/>
            <person name="Daum C."/>
            <person name="Ng V."/>
            <person name="Clum A."/>
            <person name="Steindorff A."/>
            <person name="Ohm R.A."/>
            <person name="Martin F."/>
            <person name="Silar P."/>
            <person name="Natvig D.O."/>
            <person name="Lalanne C."/>
            <person name="Gautier V."/>
            <person name="Ament-Velasquez S.L."/>
            <person name="Kruys A."/>
            <person name="Hutchinson M.I."/>
            <person name="Powell A.J."/>
            <person name="Barry K."/>
            <person name="Miller A.N."/>
            <person name="Grigoriev I.V."/>
            <person name="Debuchy R."/>
            <person name="Gladieux P."/>
            <person name="Hiltunen Thoren M."/>
            <person name="Johannesson H."/>
        </authorList>
    </citation>
    <scope>NUCLEOTIDE SEQUENCE</scope>
    <source>
        <strain evidence="2">FGSC 1904</strain>
    </source>
</reference>
<comment type="caution">
    <text evidence="2">The sequence shown here is derived from an EMBL/GenBank/DDBJ whole genome shotgun (WGS) entry which is preliminary data.</text>
</comment>
<sequence>MAVVEQTDLNLSDTSLYRCAIDKATDTTRILVAYRSITLLPSHLSGAGITPPDGSVRLPLPTSGTYGTKHIRLHVENLYLVAGSIFEFPGKTVTVTANRVVLFSSPAVTQGGNSVVFDLTGVSGESVTATGASGEKGEDEKQTSRTECYGLGEGMIGSEIFSPSIKATDGGNGSDGPSCNDNGQPAGTFVLSARSITQLPDDKNTNRRLEIVIKCVGGSGGRGGNGGNGGGGGKGAIVPSDEMLEHYGAGTNAEEGVNGDGTKVGVDGAKGGNGAAGGKGADGGAGGLIISFVGLSKEQLMDTDSGAGLIKMDVSGGKGGEGGDGGARGIGGNGGKIRNNLDHKVGDIDGKKGDDGAEGQHGANGSAGANGFIVGQVSGDKTPTLLQYEKALTEECRAETLDVVQLTMAMERLMFEYSILLSGYAVTPESDEEKATLEPEKKAFQETFDWLMGCFDDIIALSNQGSSYALPDPHGSVPFTSSAAYQDLLAYQKKGWEDTAMLRSGFLEVFVAFSSRCATPQERDLYGQDIKFIQRPNIHLAAVSEALTLLEGIEASYKQCRDELDKTIGDKEARSQAEAQLNKSASEAQDTIEGLRKTTASGYETVKSTREAVQEARKACQRSLEKLWYAHKWDIGADLKSVLEAISTVCLFAHPGVGTAFKIGGALTIGLGLDKVGSSASTPQGTMSRDALHGKVLVVENNLVSTALKEDITQKTASLQQLSGIDKEYVNSVLVNRRNFEELVNTYFLDVSQKGVTPEELKQARKDFDVYVEAVQKFHAAVTSYNDTFTSLAQAAATKAQAEHGKAKLQVTNFSDDIPAFDLLTTLYSSLYHTAKLETLRILFDVSRAASCVFLKRCDLLRKLLPLGSWKNVDATLLHDVTVPALYKQVANYESSFITKPPQPISGRTISMNIADSFKDKVERFRDTRRLSLFLDDASGIRLYDFKADWYDIRLDDLQVYFHGAKNTRAQPNVDTHIIDVGVQLGGVFFVHDENFRQYTFEVPSTNLTFEYKYGDEAGREDLEAKSGSGINTALTQFSFALGRVNDVSLEFARPVRSPYMHYVFTVGEHVDVKDVDEIEIKMDLKVRTGQRPEGFKPGKVVVTPSAFDVLG</sequence>
<dbReference type="Proteomes" id="UP001281003">
    <property type="component" value="Unassembled WGS sequence"/>
</dbReference>
<evidence type="ECO:0000313" key="2">
    <source>
        <dbReference type="EMBL" id="KAK3395937.1"/>
    </source>
</evidence>
<feature type="region of interest" description="Disordered" evidence="1">
    <location>
        <begin position="317"/>
        <end position="367"/>
    </location>
</feature>
<evidence type="ECO:0000313" key="3">
    <source>
        <dbReference type="Proteomes" id="UP001281003"/>
    </source>
</evidence>
<proteinExistence type="predicted"/>
<gene>
    <name evidence="2" type="ORF">B0T20DRAFT_420322</name>
</gene>
<name>A0AAE0P9N7_SORBR</name>
<evidence type="ECO:0000256" key="1">
    <source>
        <dbReference type="SAM" id="MobiDB-lite"/>
    </source>
</evidence>
<accession>A0AAE0P9N7</accession>
<feature type="compositionally biased region" description="Basic and acidic residues" evidence="1">
    <location>
        <begin position="339"/>
        <end position="355"/>
    </location>
</feature>
<feature type="compositionally biased region" description="Gly residues" evidence="1">
    <location>
        <begin position="317"/>
        <end position="335"/>
    </location>
</feature>